<dbReference type="EMBL" id="BK032875">
    <property type="protein sequence ID" value="DAF65180.1"/>
    <property type="molecule type" value="Genomic_DNA"/>
</dbReference>
<proteinExistence type="predicted"/>
<accession>A0A8S5TPX1</accession>
<organism evidence="1">
    <name type="scientific">Myoviridae sp. ct2AC8</name>
    <dbReference type="NCBI Taxonomy" id="2827655"/>
    <lineage>
        <taxon>Viruses</taxon>
        <taxon>Duplodnaviria</taxon>
        <taxon>Heunggongvirae</taxon>
        <taxon>Uroviricota</taxon>
        <taxon>Caudoviricetes</taxon>
    </lineage>
</organism>
<protein>
    <submittedName>
        <fullName evidence="1">Capsid fiber protein</fullName>
    </submittedName>
</protein>
<sequence length="136" mass="14023">MSSTLLCNPQHMKGNKLMKNLPYTAETDIEGYRLVTFGTNDGEVKPTTAKTDPVIGVTNYIGAPKGTTVDVNVDNVGKVKLSGTVAAGDDLTAAADGQAAKATAPTFGESSAAGDRVFGMALQDGVAGDVIEFLKK</sequence>
<reference evidence="1" key="1">
    <citation type="journal article" date="2021" name="Proc. Natl. Acad. Sci. U.S.A.">
        <title>A Catalog of Tens of Thousands of Viruses from Human Metagenomes Reveals Hidden Associations with Chronic Diseases.</title>
        <authorList>
            <person name="Tisza M.J."/>
            <person name="Buck C.B."/>
        </authorList>
    </citation>
    <scope>NUCLEOTIDE SEQUENCE</scope>
    <source>
        <strain evidence="1">Ct2AC8</strain>
    </source>
</reference>
<name>A0A8S5TPX1_9CAUD</name>
<evidence type="ECO:0000313" key="1">
    <source>
        <dbReference type="EMBL" id="DAF65180.1"/>
    </source>
</evidence>